<feature type="domain" description="Peptidase A1" evidence="1">
    <location>
        <begin position="1"/>
        <end position="78"/>
    </location>
</feature>
<evidence type="ECO:0000259" key="1">
    <source>
        <dbReference type="PROSITE" id="PS51767"/>
    </source>
</evidence>
<dbReference type="HOGENOM" id="CLU_2310380_0_0_1"/>
<organism evidence="2">
    <name type="scientific">Oryza barthii</name>
    <dbReference type="NCBI Taxonomy" id="65489"/>
    <lineage>
        <taxon>Eukaryota</taxon>
        <taxon>Viridiplantae</taxon>
        <taxon>Streptophyta</taxon>
        <taxon>Embryophyta</taxon>
        <taxon>Tracheophyta</taxon>
        <taxon>Spermatophyta</taxon>
        <taxon>Magnoliopsida</taxon>
        <taxon>Liliopsida</taxon>
        <taxon>Poales</taxon>
        <taxon>Poaceae</taxon>
        <taxon>BOP clade</taxon>
        <taxon>Oryzoideae</taxon>
        <taxon>Oryzeae</taxon>
        <taxon>Oryzinae</taxon>
        <taxon>Oryza</taxon>
    </lineage>
</organism>
<dbReference type="PaxDb" id="65489-OBART04G07700.1"/>
<dbReference type="Pfam" id="PF14541">
    <property type="entry name" value="TAXi_C"/>
    <property type="match status" value="1"/>
</dbReference>
<dbReference type="Gramene" id="OBART04G07700.1">
    <property type="protein sequence ID" value="OBART04G07700.1"/>
    <property type="gene ID" value="OBART04G07700"/>
</dbReference>
<dbReference type="Gene3D" id="2.40.70.10">
    <property type="entry name" value="Acid Proteases"/>
    <property type="match status" value="1"/>
</dbReference>
<dbReference type="PROSITE" id="PS51767">
    <property type="entry name" value="PEPTIDASE_A1"/>
    <property type="match status" value="1"/>
</dbReference>
<reference evidence="2" key="2">
    <citation type="submission" date="2015-03" db="UniProtKB">
        <authorList>
            <consortium name="EnsemblPlants"/>
        </authorList>
    </citation>
    <scope>IDENTIFICATION</scope>
</reference>
<dbReference type="SUPFAM" id="SSF50630">
    <property type="entry name" value="Acid proteases"/>
    <property type="match status" value="1"/>
</dbReference>
<name>A0A0D3FU86_9ORYZ</name>
<dbReference type="InterPro" id="IPR033121">
    <property type="entry name" value="PEPTIDASE_A1"/>
</dbReference>
<reference evidence="2" key="1">
    <citation type="journal article" date="2009" name="Rice">
        <title>De Novo Next Generation Sequencing of Plant Genomes.</title>
        <authorList>
            <person name="Rounsley S."/>
            <person name="Marri P.R."/>
            <person name="Yu Y."/>
            <person name="He R."/>
            <person name="Sisneros N."/>
            <person name="Goicoechea J.L."/>
            <person name="Lee S.J."/>
            <person name="Angelova A."/>
            <person name="Kudrna D."/>
            <person name="Luo M."/>
            <person name="Affourtit J."/>
            <person name="Desany B."/>
            <person name="Knight J."/>
            <person name="Niazi F."/>
            <person name="Egholm M."/>
            <person name="Wing R.A."/>
        </authorList>
    </citation>
    <scope>NUCLEOTIDE SEQUENCE [LARGE SCALE GENOMIC DNA]</scope>
    <source>
        <strain evidence="2">cv. IRGC 105608</strain>
    </source>
</reference>
<evidence type="ECO:0000313" key="3">
    <source>
        <dbReference type="Proteomes" id="UP000026960"/>
    </source>
</evidence>
<dbReference type="AlphaFoldDB" id="A0A0D3FU86"/>
<dbReference type="InterPro" id="IPR021109">
    <property type="entry name" value="Peptidase_aspartic_dom_sf"/>
</dbReference>
<dbReference type="eggNOG" id="KOG1339">
    <property type="taxonomic scope" value="Eukaryota"/>
</dbReference>
<proteinExistence type="predicted"/>
<sequence length="100" mass="11761">MGVDDRFPKISLQFENDLALDVYPHDYLLEYEGKQYCFGFQDAAKQDDGFKDMFLLGDMVISNKLVVYDMEKKVIGWTEYNCKIQLIHICSIKCYIIRTN</sequence>
<accession>A0A0D3FU86</accession>
<dbReference type="Proteomes" id="UP000026960">
    <property type="component" value="Chromosome 4"/>
</dbReference>
<keyword evidence="3" id="KW-1185">Reference proteome</keyword>
<protein>
    <recommendedName>
        <fullName evidence="1">Peptidase A1 domain-containing protein</fullName>
    </recommendedName>
</protein>
<dbReference type="STRING" id="65489.A0A0D3FU86"/>
<dbReference type="EnsemblPlants" id="OBART04G07700.1">
    <property type="protein sequence ID" value="OBART04G07700.1"/>
    <property type="gene ID" value="OBART04G07700"/>
</dbReference>
<evidence type="ECO:0000313" key="2">
    <source>
        <dbReference type="EnsemblPlants" id="OBART04G07700.1"/>
    </source>
</evidence>
<dbReference type="InterPro" id="IPR032799">
    <property type="entry name" value="TAXi_C"/>
</dbReference>